<dbReference type="InterPro" id="IPR010583">
    <property type="entry name" value="MipA"/>
</dbReference>
<protein>
    <submittedName>
        <fullName evidence="6">Outer membrane scaffolding protein for murein synthesis (MipA/OmpV family)</fullName>
    </submittedName>
</protein>
<evidence type="ECO:0000313" key="6">
    <source>
        <dbReference type="EMBL" id="MBB5205162.1"/>
    </source>
</evidence>
<evidence type="ECO:0000256" key="1">
    <source>
        <dbReference type="ARBA" id="ARBA00004442"/>
    </source>
</evidence>
<evidence type="ECO:0000256" key="4">
    <source>
        <dbReference type="ARBA" id="ARBA00023136"/>
    </source>
</evidence>
<dbReference type="PANTHER" id="PTHR38776:SF1">
    <property type="entry name" value="MLTA-INTERACTING PROTEIN-RELATED"/>
    <property type="match status" value="1"/>
</dbReference>
<sequence length="269" mass="29190">MLSLTLALAAAAPTSTPPAQSLWEAGALGLVVNQQAYPGADQQISRGLALPYLLYRGRYLRADGETAGLRAVHTPRVEFDIGFSGSFGSGGRDIDARRGLAHLGTLVELGPRLKWNLDAGTEPGSGRWRALFPLRAVFDLSERAQHRGWAFEPELLYSRTSAQGWRYSLGLGAIATDQRLAQHFYGVRPEQALADRPTYAARAGLVAWRLTSGFNKSLNRDWRLFGFARLQSVAGAVNEDSPLVRQRTGLSAGIGLSYTFARSSESGVD</sequence>
<evidence type="ECO:0000256" key="2">
    <source>
        <dbReference type="ARBA" id="ARBA00005722"/>
    </source>
</evidence>
<keyword evidence="3" id="KW-0732">Signal</keyword>
<gene>
    <name evidence="6" type="ORF">HNQ51_002481</name>
</gene>
<dbReference type="RefSeq" id="WP_138854827.1">
    <property type="nucleotide sequence ID" value="NZ_CP040709.1"/>
</dbReference>
<comment type="subcellular location">
    <subcellularLocation>
        <location evidence="1">Cell outer membrane</location>
    </subcellularLocation>
</comment>
<dbReference type="AlphaFoldDB" id="A0A840S6E2"/>
<evidence type="ECO:0000256" key="5">
    <source>
        <dbReference type="ARBA" id="ARBA00023237"/>
    </source>
</evidence>
<dbReference type="PANTHER" id="PTHR38776">
    <property type="entry name" value="MLTA-INTERACTING PROTEIN-RELATED"/>
    <property type="match status" value="1"/>
</dbReference>
<dbReference type="GO" id="GO:0009279">
    <property type="term" value="C:cell outer membrane"/>
    <property type="evidence" value="ECO:0007669"/>
    <property type="project" value="UniProtKB-SubCell"/>
</dbReference>
<evidence type="ECO:0000313" key="7">
    <source>
        <dbReference type="Proteomes" id="UP000554837"/>
    </source>
</evidence>
<organism evidence="6 7">
    <name type="scientific">Inhella inkyongensis</name>
    <dbReference type="NCBI Taxonomy" id="392593"/>
    <lineage>
        <taxon>Bacteria</taxon>
        <taxon>Pseudomonadati</taxon>
        <taxon>Pseudomonadota</taxon>
        <taxon>Betaproteobacteria</taxon>
        <taxon>Burkholderiales</taxon>
        <taxon>Sphaerotilaceae</taxon>
        <taxon>Inhella</taxon>
    </lineage>
</organism>
<dbReference type="EMBL" id="JACHHO010000003">
    <property type="protein sequence ID" value="MBB5205162.1"/>
    <property type="molecule type" value="Genomic_DNA"/>
</dbReference>
<comment type="similarity">
    <text evidence="2">Belongs to the MipA/OmpV family.</text>
</comment>
<name>A0A840S6E2_9BURK</name>
<evidence type="ECO:0000256" key="3">
    <source>
        <dbReference type="ARBA" id="ARBA00022729"/>
    </source>
</evidence>
<dbReference type="Proteomes" id="UP000554837">
    <property type="component" value="Unassembled WGS sequence"/>
</dbReference>
<proteinExistence type="inferred from homology"/>
<accession>A0A840S6E2</accession>
<dbReference type="Pfam" id="PF06629">
    <property type="entry name" value="MipA"/>
    <property type="match status" value="1"/>
</dbReference>
<keyword evidence="5" id="KW-0998">Cell outer membrane</keyword>
<dbReference type="OrthoDB" id="5290976at2"/>
<keyword evidence="7" id="KW-1185">Reference proteome</keyword>
<keyword evidence="4" id="KW-0472">Membrane</keyword>
<comment type="caution">
    <text evidence="6">The sequence shown here is derived from an EMBL/GenBank/DDBJ whole genome shotgun (WGS) entry which is preliminary data.</text>
</comment>
<reference evidence="6 7" key="1">
    <citation type="submission" date="2020-08" db="EMBL/GenBank/DDBJ databases">
        <title>Genomic Encyclopedia of Type Strains, Phase IV (KMG-IV): sequencing the most valuable type-strain genomes for metagenomic binning, comparative biology and taxonomic classification.</title>
        <authorList>
            <person name="Goeker M."/>
        </authorList>
    </citation>
    <scope>NUCLEOTIDE SEQUENCE [LARGE SCALE GENOMIC DNA]</scope>
    <source>
        <strain evidence="6 7">DSM 23958</strain>
    </source>
</reference>